<dbReference type="Proteomes" id="UP000604046">
    <property type="component" value="Unassembled WGS sequence"/>
</dbReference>
<evidence type="ECO:0000313" key="5">
    <source>
        <dbReference type="Proteomes" id="UP000604046"/>
    </source>
</evidence>
<dbReference type="InterPro" id="IPR002110">
    <property type="entry name" value="Ankyrin_rpt"/>
</dbReference>
<dbReference type="PROSITE" id="PS50297">
    <property type="entry name" value="ANK_REP_REGION"/>
    <property type="match status" value="1"/>
</dbReference>
<keyword evidence="2 3" id="KW-0040">ANK repeat</keyword>
<evidence type="ECO:0000256" key="2">
    <source>
        <dbReference type="ARBA" id="ARBA00023043"/>
    </source>
</evidence>
<evidence type="ECO:0000256" key="1">
    <source>
        <dbReference type="ARBA" id="ARBA00022737"/>
    </source>
</evidence>
<feature type="repeat" description="ANK" evidence="3">
    <location>
        <begin position="339"/>
        <end position="371"/>
    </location>
</feature>
<keyword evidence="5" id="KW-1185">Reference proteome</keyword>
<evidence type="ECO:0000256" key="3">
    <source>
        <dbReference type="PROSITE-ProRule" id="PRU00023"/>
    </source>
</evidence>
<reference evidence="4" key="1">
    <citation type="submission" date="2021-02" db="EMBL/GenBank/DDBJ databases">
        <authorList>
            <person name="Dougan E. K."/>
            <person name="Rhodes N."/>
            <person name="Thang M."/>
            <person name="Chan C."/>
        </authorList>
    </citation>
    <scope>NUCLEOTIDE SEQUENCE</scope>
</reference>
<dbReference type="PANTHER" id="PTHR24123">
    <property type="entry name" value="ANKYRIN REPEAT-CONTAINING"/>
    <property type="match status" value="1"/>
</dbReference>
<dbReference type="EMBL" id="CAJNDS010000025">
    <property type="protein sequence ID" value="CAE6922486.1"/>
    <property type="molecule type" value="Genomic_DNA"/>
</dbReference>
<dbReference type="OrthoDB" id="418289at2759"/>
<gene>
    <name evidence="4" type="primary">warA</name>
    <name evidence="4" type="ORF">SNAT2548_LOCUS515</name>
</gene>
<dbReference type="PANTHER" id="PTHR24123:SF33">
    <property type="entry name" value="PROTEIN HOS4"/>
    <property type="match status" value="1"/>
</dbReference>
<dbReference type="Gene3D" id="1.25.40.20">
    <property type="entry name" value="Ankyrin repeat-containing domain"/>
    <property type="match status" value="2"/>
</dbReference>
<dbReference type="SUPFAM" id="SSF48403">
    <property type="entry name" value="Ankyrin repeat"/>
    <property type="match status" value="1"/>
</dbReference>
<dbReference type="InterPro" id="IPR036770">
    <property type="entry name" value="Ankyrin_rpt-contain_sf"/>
</dbReference>
<dbReference type="AlphaFoldDB" id="A0A812GM06"/>
<evidence type="ECO:0000313" key="4">
    <source>
        <dbReference type="EMBL" id="CAE6922486.1"/>
    </source>
</evidence>
<dbReference type="InterPro" id="IPR051165">
    <property type="entry name" value="Multifunctional_ANK_Repeat"/>
</dbReference>
<keyword evidence="1" id="KW-0677">Repeat</keyword>
<dbReference type="PROSITE" id="PS50088">
    <property type="entry name" value="ANK_REPEAT"/>
    <property type="match status" value="2"/>
</dbReference>
<proteinExistence type="predicted"/>
<protein>
    <submittedName>
        <fullName evidence="4">WarA protein</fullName>
    </submittedName>
</protein>
<organism evidence="4 5">
    <name type="scientific">Symbiodinium natans</name>
    <dbReference type="NCBI Taxonomy" id="878477"/>
    <lineage>
        <taxon>Eukaryota</taxon>
        <taxon>Sar</taxon>
        <taxon>Alveolata</taxon>
        <taxon>Dinophyceae</taxon>
        <taxon>Suessiales</taxon>
        <taxon>Symbiodiniaceae</taxon>
        <taxon>Symbiodinium</taxon>
    </lineage>
</organism>
<comment type="caution">
    <text evidence="4">The sequence shown here is derived from an EMBL/GenBank/DDBJ whole genome shotgun (WGS) entry which is preliminary data.</text>
</comment>
<accession>A0A812GM06</accession>
<feature type="repeat" description="ANK" evidence="3">
    <location>
        <begin position="546"/>
        <end position="578"/>
    </location>
</feature>
<sequence length="640" mass="69926">MPCLAPPAPPDTALRRHARSLQEQPWKSEVVPLFPMYTVPMAALLQMTEVKPHEALKSDGVLAIFDASMGRAALVSHQWVGHHHPDPDCKQFRVLQDALRNIFAKQTAICPDVMTEVLFGRSKGIDAKEFTGHDMYIWYDYFSCPQLEHQFGCSGHQSQLSRAIDSIPAYVSKCALLLVLCPVTETPDRSQVFGPMSWNSRGWCRLERMARECSGDGSFIIIKSARHVELASSSFASSCENSPGEGEFTVESDRFRIGPVVKQMLRARLHRHLQEGDLASYRVVANAQAIFFRGLLQEPIGDLVPTSEREADGSDCRFGAVARFLFQNGFTHVREYDEAGWSPLCYAALNGDAALVKSLLESRASPNEQTKAGQPLLALQKHVSALGICAYFKNNDAMKVLIAARAEVNTSGATPPPMVLASFGNNAQGIQLLCNSRVSPNVRNALGISALQHACATGGLHAVDMLLALASDARDALDMSGSLHAAVLLQAGSDELILKLISAGADVNEQLRPRMLSMLGIFFNIKGMQFRFKQSTRLRTLGYHHYGATPLMVAILAGHFESAATLIRAGSKLDVKNFRGQTAKDLMREASVPSYLQHALGGQVARQQFCDKLRPNTMASSHALGAIGSSKEDEGLYFSV</sequence>
<dbReference type="SMART" id="SM00248">
    <property type="entry name" value="ANK"/>
    <property type="match status" value="5"/>
</dbReference>
<dbReference type="Pfam" id="PF00023">
    <property type="entry name" value="Ank"/>
    <property type="match status" value="2"/>
</dbReference>
<name>A0A812GM06_9DINO</name>